<keyword evidence="1" id="KW-0812">Transmembrane</keyword>
<dbReference type="Proteomes" id="UP001161325">
    <property type="component" value="Unassembled WGS sequence"/>
</dbReference>
<proteinExistence type="predicted"/>
<evidence type="ECO:0000313" key="3">
    <source>
        <dbReference type="Proteomes" id="UP001161325"/>
    </source>
</evidence>
<keyword evidence="1" id="KW-0472">Membrane</keyword>
<sequence length="109" mass="11522">MQFAVQVQRTNVSRAAGHAGRSVLVRLAPHLPLGYASGRRAAFAPRPERIPGMSSFGTYLTGFLLVIVGLAVGAYLLNVPPTWIGVGVIVMIGIGVLTATTRTRPKDPV</sequence>
<comment type="caution">
    <text evidence="2">The sequence shown here is derived from an EMBL/GenBank/DDBJ whole genome shotgun (WGS) entry which is preliminary data.</text>
</comment>
<keyword evidence="1" id="KW-1133">Transmembrane helix</keyword>
<evidence type="ECO:0000256" key="1">
    <source>
        <dbReference type="SAM" id="Phobius"/>
    </source>
</evidence>
<evidence type="ECO:0000313" key="2">
    <source>
        <dbReference type="EMBL" id="GLC28450.1"/>
    </source>
</evidence>
<dbReference type="AlphaFoldDB" id="A0AA37V2W0"/>
<keyword evidence="3" id="KW-1185">Reference proteome</keyword>
<organism evidence="2 3">
    <name type="scientific">Roseisolibacter agri</name>
    <dbReference type="NCBI Taxonomy" id="2014610"/>
    <lineage>
        <taxon>Bacteria</taxon>
        <taxon>Pseudomonadati</taxon>
        <taxon>Gemmatimonadota</taxon>
        <taxon>Gemmatimonadia</taxon>
        <taxon>Gemmatimonadales</taxon>
        <taxon>Gemmatimonadaceae</taxon>
        <taxon>Roseisolibacter</taxon>
    </lineage>
</organism>
<gene>
    <name evidence="2" type="ORF">rosag_49630</name>
</gene>
<protein>
    <submittedName>
        <fullName evidence="2">Uncharacterized protein</fullName>
    </submittedName>
</protein>
<accession>A0AA37V2W0</accession>
<dbReference type="EMBL" id="BRXS01000010">
    <property type="protein sequence ID" value="GLC28450.1"/>
    <property type="molecule type" value="Genomic_DNA"/>
</dbReference>
<feature type="transmembrane region" description="Helical" evidence="1">
    <location>
        <begin position="83"/>
        <end position="101"/>
    </location>
</feature>
<feature type="transmembrane region" description="Helical" evidence="1">
    <location>
        <begin position="56"/>
        <end position="77"/>
    </location>
</feature>
<reference evidence="2" key="1">
    <citation type="submission" date="2022-08" db="EMBL/GenBank/DDBJ databases">
        <title>Draft genome sequencing of Roseisolibacter agri AW1220.</title>
        <authorList>
            <person name="Tobiishi Y."/>
            <person name="Tonouchi A."/>
        </authorList>
    </citation>
    <scope>NUCLEOTIDE SEQUENCE</scope>
    <source>
        <strain evidence="2">AW1220</strain>
    </source>
</reference>
<name>A0AA37V2W0_9BACT</name>